<organism evidence="1">
    <name type="scientific">Candidatus Electrothrix aestuarii</name>
    <dbReference type="NCBI Taxonomy" id="3062594"/>
    <lineage>
        <taxon>Bacteria</taxon>
        <taxon>Pseudomonadati</taxon>
        <taxon>Thermodesulfobacteriota</taxon>
        <taxon>Desulfobulbia</taxon>
        <taxon>Desulfobulbales</taxon>
        <taxon>Desulfobulbaceae</taxon>
        <taxon>Candidatus Electrothrix</taxon>
    </lineage>
</organism>
<accession>A0AAU8LQF2</accession>
<sequence>MKTFLFFCIGMILSGCTRYVDIVDFDISKKNNEYFILKLVTNESLEKLKNSYWCYEPVVIYGIDNVNDDEKFPFSVIGGSEKELFEKKMYETKWEIPVERELAIIGDKTYSYDYSDQNQVVFFVKISGATMGGAFRF</sequence>
<gene>
    <name evidence="1" type="ORF">Q3M24_12540</name>
</gene>
<dbReference type="EMBL" id="CP159373">
    <property type="protein sequence ID" value="XCN71143.1"/>
    <property type="molecule type" value="Genomic_DNA"/>
</dbReference>
<dbReference type="PROSITE" id="PS51257">
    <property type="entry name" value="PROKAR_LIPOPROTEIN"/>
    <property type="match status" value="1"/>
</dbReference>
<name>A0AAU8LQF2_9BACT</name>
<reference evidence="1" key="1">
    <citation type="journal article" date="2024" name="Syst. Appl. Microbiol.">
        <title>First single-strain enrichments of Electrothrix cable bacteria, description of E. aestuarii sp. nov. and E. rattekaaiensis sp. nov., and proposal of a cable bacteria taxonomy following the rules of the SeqCode.</title>
        <authorList>
            <person name="Plum-Jensen L.E."/>
            <person name="Schramm A."/>
            <person name="Marshall I.P.G."/>
        </authorList>
    </citation>
    <scope>NUCLEOTIDE SEQUENCE</scope>
    <source>
        <strain evidence="1">Rat1</strain>
    </source>
</reference>
<dbReference type="AlphaFoldDB" id="A0AAU8LQF2"/>
<protein>
    <recommendedName>
        <fullName evidence="2">Lipoprotein</fullName>
    </recommendedName>
</protein>
<proteinExistence type="predicted"/>
<evidence type="ECO:0008006" key="2">
    <source>
        <dbReference type="Google" id="ProtNLM"/>
    </source>
</evidence>
<dbReference type="KEGG" id="eaj:Q3M24_12540"/>
<reference evidence="1" key="2">
    <citation type="submission" date="2024-06" db="EMBL/GenBank/DDBJ databases">
        <authorList>
            <person name="Plum-Jensen L.E."/>
            <person name="Schramm A."/>
            <person name="Marshall I.P.G."/>
        </authorList>
    </citation>
    <scope>NUCLEOTIDE SEQUENCE</scope>
    <source>
        <strain evidence="1">Rat1</strain>
    </source>
</reference>
<evidence type="ECO:0000313" key="1">
    <source>
        <dbReference type="EMBL" id="XCN71143.1"/>
    </source>
</evidence>